<dbReference type="InterPro" id="IPR019775">
    <property type="entry name" value="WD40_repeat_CS"/>
</dbReference>
<dbReference type="AlphaFoldDB" id="X6MID7"/>
<proteinExistence type="predicted"/>
<sequence length="400" mass="45445">MLSILFVIYEILIKMFLNIHLLSFTRNGYLTQASTFVMLERFRLSSKLLKKLVGHTRNVLSIDYSTFDNRHLLCSGSEDKTVCVWNLENNTQIRQFNGHSDFVYCVKFSPYHCNKYRRNVICSSSNDNTIRFWDIKSSRQLQVFKKHTFAVCGIEVSPFNGGRYLCSGSRDKTIRLWDVDTSKSLHVFNGHNWTVWCVDISPLQSNNKSGNDNDKSSHIGLIGGNGYTICSGSLDATIRIWDIETAKQLIVFKGHENNVRSVKYGSNKLKIIGGSNTILSGSADNSVRLWDIRSGRQIQAFNGHTNIVWAVEYSPLVVNNVDAGGSSAVICSGSWDSTIRFWDIRSNKNELYVVKRDYGQCDGVFCLKFVPLKKKVNNKRRELNSVNLCYGSSNYINVWG</sequence>
<organism evidence="4 5">
    <name type="scientific">Reticulomyxa filosa</name>
    <dbReference type="NCBI Taxonomy" id="46433"/>
    <lineage>
        <taxon>Eukaryota</taxon>
        <taxon>Sar</taxon>
        <taxon>Rhizaria</taxon>
        <taxon>Retaria</taxon>
        <taxon>Foraminifera</taxon>
        <taxon>Monothalamids</taxon>
        <taxon>Reticulomyxidae</taxon>
        <taxon>Reticulomyxa</taxon>
    </lineage>
</organism>
<dbReference type="InterPro" id="IPR036322">
    <property type="entry name" value="WD40_repeat_dom_sf"/>
</dbReference>
<evidence type="ECO:0000256" key="2">
    <source>
        <dbReference type="ARBA" id="ARBA00022737"/>
    </source>
</evidence>
<accession>X6MID7</accession>
<comment type="caution">
    <text evidence="4">The sequence shown here is derived from an EMBL/GenBank/DDBJ whole genome shotgun (WGS) entry which is preliminary data.</text>
</comment>
<feature type="repeat" description="WD" evidence="3">
    <location>
        <begin position="52"/>
        <end position="95"/>
    </location>
</feature>
<feature type="repeat" description="WD" evidence="3">
    <location>
        <begin position="225"/>
        <end position="251"/>
    </location>
</feature>
<feature type="repeat" description="WD" evidence="3">
    <location>
        <begin position="144"/>
        <end position="187"/>
    </location>
</feature>
<dbReference type="Proteomes" id="UP000023152">
    <property type="component" value="Unassembled WGS sequence"/>
</dbReference>
<keyword evidence="2" id="KW-0677">Repeat</keyword>
<reference evidence="4 5" key="1">
    <citation type="journal article" date="2013" name="Curr. Biol.">
        <title>The Genome of the Foraminiferan Reticulomyxa filosa.</title>
        <authorList>
            <person name="Glockner G."/>
            <person name="Hulsmann N."/>
            <person name="Schleicher M."/>
            <person name="Noegel A.A."/>
            <person name="Eichinger L."/>
            <person name="Gallinger C."/>
            <person name="Pawlowski J."/>
            <person name="Sierra R."/>
            <person name="Euteneuer U."/>
            <person name="Pillet L."/>
            <person name="Moustafa A."/>
            <person name="Platzer M."/>
            <person name="Groth M."/>
            <person name="Szafranski K."/>
            <person name="Schliwa M."/>
        </authorList>
    </citation>
    <scope>NUCLEOTIDE SEQUENCE [LARGE SCALE GENOMIC DNA]</scope>
</reference>
<evidence type="ECO:0000256" key="1">
    <source>
        <dbReference type="ARBA" id="ARBA00022574"/>
    </source>
</evidence>
<evidence type="ECO:0000313" key="4">
    <source>
        <dbReference type="EMBL" id="ETO13386.1"/>
    </source>
</evidence>
<feature type="repeat" description="WD" evidence="3">
    <location>
        <begin position="252"/>
        <end position="300"/>
    </location>
</feature>
<evidence type="ECO:0000313" key="5">
    <source>
        <dbReference type="Proteomes" id="UP000023152"/>
    </source>
</evidence>
<dbReference type="SUPFAM" id="SSF50978">
    <property type="entry name" value="WD40 repeat-like"/>
    <property type="match status" value="1"/>
</dbReference>
<keyword evidence="1 3" id="KW-0853">WD repeat</keyword>
<keyword evidence="5" id="KW-1185">Reference proteome</keyword>
<name>X6MID7_RETFI</name>
<dbReference type="CDD" id="cd00200">
    <property type="entry name" value="WD40"/>
    <property type="match status" value="1"/>
</dbReference>
<dbReference type="PROSITE" id="PS50082">
    <property type="entry name" value="WD_REPEATS_2"/>
    <property type="match status" value="6"/>
</dbReference>
<dbReference type="EMBL" id="ASPP01020642">
    <property type="protein sequence ID" value="ETO13386.1"/>
    <property type="molecule type" value="Genomic_DNA"/>
</dbReference>
<feature type="repeat" description="WD" evidence="3">
    <location>
        <begin position="301"/>
        <end position="352"/>
    </location>
</feature>
<dbReference type="PROSITE" id="PS50294">
    <property type="entry name" value="WD_REPEATS_REGION"/>
    <property type="match status" value="4"/>
</dbReference>
<dbReference type="InterPro" id="IPR015943">
    <property type="entry name" value="WD40/YVTN_repeat-like_dom_sf"/>
</dbReference>
<dbReference type="Gene3D" id="2.130.10.10">
    <property type="entry name" value="YVTN repeat-like/Quinoprotein amine dehydrogenase"/>
    <property type="match status" value="2"/>
</dbReference>
<dbReference type="InterPro" id="IPR020472">
    <property type="entry name" value="WD40_PAC1"/>
</dbReference>
<dbReference type="PANTHER" id="PTHR19848:SF8">
    <property type="entry name" value="F-BOX AND WD REPEAT DOMAIN CONTAINING 7"/>
    <property type="match status" value="1"/>
</dbReference>
<dbReference type="PRINTS" id="PR00320">
    <property type="entry name" value="GPROTEINBRPT"/>
</dbReference>
<dbReference type="SMART" id="SM00320">
    <property type="entry name" value="WD40"/>
    <property type="match status" value="6"/>
</dbReference>
<protein>
    <submittedName>
        <fullName evidence="4">WD-40 repeat protein</fullName>
    </submittedName>
</protein>
<dbReference type="PROSITE" id="PS00678">
    <property type="entry name" value="WD_REPEATS_1"/>
    <property type="match status" value="6"/>
</dbReference>
<dbReference type="Pfam" id="PF00400">
    <property type="entry name" value="WD40"/>
    <property type="match status" value="6"/>
</dbReference>
<dbReference type="PANTHER" id="PTHR19848">
    <property type="entry name" value="WD40 REPEAT PROTEIN"/>
    <property type="match status" value="1"/>
</dbReference>
<gene>
    <name evidence="4" type="ORF">RFI_23991</name>
</gene>
<dbReference type="InterPro" id="IPR001680">
    <property type="entry name" value="WD40_rpt"/>
</dbReference>
<evidence type="ECO:0000256" key="3">
    <source>
        <dbReference type="PROSITE-ProRule" id="PRU00221"/>
    </source>
</evidence>
<feature type="repeat" description="WD" evidence="3">
    <location>
        <begin position="96"/>
        <end position="143"/>
    </location>
</feature>